<feature type="region of interest" description="Disordered" evidence="1">
    <location>
        <begin position="1"/>
        <end position="60"/>
    </location>
</feature>
<feature type="compositionally biased region" description="Acidic residues" evidence="1">
    <location>
        <begin position="37"/>
        <end position="46"/>
    </location>
</feature>
<keyword evidence="3" id="KW-1185">Reference proteome</keyword>
<comment type="caution">
    <text evidence="2">The sequence shown here is derived from an EMBL/GenBank/DDBJ whole genome shotgun (WGS) entry which is preliminary data.</text>
</comment>
<sequence>MELYHVRQRAKQDRADGAERRAAAAAAAAAAVAAEGRDDEDEEMEEGPAATGIQQQSQQCGNGDECLCLENAEPMDVEAG</sequence>
<accession>A0AA37LWK5</accession>
<feature type="compositionally biased region" description="Low complexity" evidence="1">
    <location>
        <begin position="23"/>
        <end position="34"/>
    </location>
</feature>
<dbReference type="AlphaFoldDB" id="A0AA37LWK5"/>
<feature type="compositionally biased region" description="Basic and acidic residues" evidence="1">
    <location>
        <begin position="10"/>
        <end position="22"/>
    </location>
</feature>
<protein>
    <submittedName>
        <fullName evidence="2">Uncharacterized protein</fullName>
    </submittedName>
</protein>
<proteinExistence type="predicted"/>
<name>A0AA37LWK5_9PEZI</name>
<gene>
    <name evidence="2" type="ORF">ColLi_09714</name>
</gene>
<evidence type="ECO:0000313" key="2">
    <source>
        <dbReference type="EMBL" id="GJC86876.1"/>
    </source>
</evidence>
<dbReference type="EMBL" id="BPPX01000023">
    <property type="protein sequence ID" value="GJC86876.1"/>
    <property type="molecule type" value="Genomic_DNA"/>
</dbReference>
<organism evidence="2 3">
    <name type="scientific">Colletotrichum liriopes</name>
    <dbReference type="NCBI Taxonomy" id="708192"/>
    <lineage>
        <taxon>Eukaryota</taxon>
        <taxon>Fungi</taxon>
        <taxon>Dikarya</taxon>
        <taxon>Ascomycota</taxon>
        <taxon>Pezizomycotina</taxon>
        <taxon>Sordariomycetes</taxon>
        <taxon>Hypocreomycetidae</taxon>
        <taxon>Glomerellales</taxon>
        <taxon>Glomerellaceae</taxon>
        <taxon>Colletotrichum</taxon>
        <taxon>Colletotrichum spaethianum species complex</taxon>
    </lineage>
</organism>
<reference evidence="2 3" key="1">
    <citation type="submission" date="2021-07" db="EMBL/GenBank/DDBJ databases">
        <title>Genome data of Colletotrichum spaethianum.</title>
        <authorList>
            <person name="Utami Y.D."/>
            <person name="Hiruma K."/>
        </authorList>
    </citation>
    <scope>NUCLEOTIDE SEQUENCE [LARGE SCALE GENOMIC DNA]</scope>
    <source>
        <strain evidence="2 3">MAFF 242679</strain>
    </source>
</reference>
<evidence type="ECO:0000313" key="3">
    <source>
        <dbReference type="Proteomes" id="UP001055172"/>
    </source>
</evidence>
<dbReference type="Proteomes" id="UP001055172">
    <property type="component" value="Unassembled WGS sequence"/>
</dbReference>
<evidence type="ECO:0000256" key="1">
    <source>
        <dbReference type="SAM" id="MobiDB-lite"/>
    </source>
</evidence>